<proteinExistence type="predicted"/>
<keyword evidence="3 6" id="KW-0812">Transmembrane</keyword>
<keyword evidence="9" id="KW-1185">Reference proteome</keyword>
<keyword evidence="2" id="KW-1003">Cell membrane</keyword>
<dbReference type="InterPro" id="IPR011577">
    <property type="entry name" value="Cyt_b561_bac/Ni-Hgenase"/>
</dbReference>
<feature type="transmembrane region" description="Helical" evidence="6">
    <location>
        <begin position="110"/>
        <end position="132"/>
    </location>
</feature>
<feature type="transmembrane region" description="Helical" evidence="6">
    <location>
        <begin position="55"/>
        <end position="76"/>
    </location>
</feature>
<feature type="transmembrane region" description="Helical" evidence="6">
    <location>
        <begin position="212"/>
        <end position="233"/>
    </location>
</feature>
<reference evidence="8 9" key="1">
    <citation type="submission" date="2016-11" db="EMBL/GenBank/DDBJ databases">
        <authorList>
            <person name="Jaros S."/>
            <person name="Januszkiewicz K."/>
            <person name="Wedrychowicz H."/>
        </authorList>
    </citation>
    <scope>NUCLEOTIDE SEQUENCE [LARGE SCALE GENOMIC DNA]</scope>
    <source>
        <strain evidence="8 9">CGMCC 1.10190</strain>
    </source>
</reference>
<dbReference type="GO" id="GO:0020037">
    <property type="term" value="F:heme binding"/>
    <property type="evidence" value="ECO:0007669"/>
    <property type="project" value="TreeGrafter"/>
</dbReference>
<dbReference type="Gene3D" id="1.20.950.20">
    <property type="entry name" value="Transmembrane di-heme cytochromes, Chain C"/>
    <property type="match status" value="1"/>
</dbReference>
<organism evidence="8 9">
    <name type="scientific">Pollutimonas bauzanensis</name>
    <dbReference type="NCBI Taxonomy" id="658167"/>
    <lineage>
        <taxon>Bacteria</taxon>
        <taxon>Pseudomonadati</taxon>
        <taxon>Pseudomonadota</taxon>
        <taxon>Betaproteobacteria</taxon>
        <taxon>Burkholderiales</taxon>
        <taxon>Alcaligenaceae</taxon>
        <taxon>Pollutimonas</taxon>
    </lineage>
</organism>
<feature type="transmembrane region" description="Helical" evidence="6">
    <location>
        <begin position="30"/>
        <end position="49"/>
    </location>
</feature>
<dbReference type="SUPFAM" id="SSF81342">
    <property type="entry name" value="Transmembrane di-heme cytochromes"/>
    <property type="match status" value="1"/>
</dbReference>
<dbReference type="STRING" id="658167.SAMN04488135_101505"/>
<evidence type="ECO:0000259" key="7">
    <source>
        <dbReference type="Pfam" id="PF01292"/>
    </source>
</evidence>
<evidence type="ECO:0000256" key="4">
    <source>
        <dbReference type="ARBA" id="ARBA00022989"/>
    </source>
</evidence>
<dbReference type="GO" id="GO:0009055">
    <property type="term" value="F:electron transfer activity"/>
    <property type="evidence" value="ECO:0007669"/>
    <property type="project" value="InterPro"/>
</dbReference>
<feature type="domain" description="Cytochrome b561 bacterial/Ni-hydrogenase" evidence="7">
    <location>
        <begin position="23"/>
        <end position="193"/>
    </location>
</feature>
<evidence type="ECO:0000256" key="1">
    <source>
        <dbReference type="ARBA" id="ARBA00004651"/>
    </source>
</evidence>
<dbReference type="PANTHER" id="PTHR30485">
    <property type="entry name" value="NI/FE-HYDROGENASE 1 B-TYPE CYTOCHROME SUBUNIT"/>
    <property type="match status" value="1"/>
</dbReference>
<dbReference type="EMBL" id="FQXE01000001">
    <property type="protein sequence ID" value="SHG88035.1"/>
    <property type="molecule type" value="Genomic_DNA"/>
</dbReference>
<dbReference type="AlphaFoldDB" id="A0A1M5NEY9"/>
<protein>
    <submittedName>
        <fullName evidence="8">Cytochrome b</fullName>
    </submittedName>
</protein>
<dbReference type="Proteomes" id="UP000184226">
    <property type="component" value="Unassembled WGS sequence"/>
</dbReference>
<dbReference type="PANTHER" id="PTHR30485:SF2">
    <property type="entry name" value="BLL0597 PROTEIN"/>
    <property type="match status" value="1"/>
</dbReference>
<evidence type="ECO:0000256" key="3">
    <source>
        <dbReference type="ARBA" id="ARBA00022692"/>
    </source>
</evidence>
<evidence type="ECO:0000256" key="5">
    <source>
        <dbReference type="ARBA" id="ARBA00023136"/>
    </source>
</evidence>
<evidence type="ECO:0000256" key="6">
    <source>
        <dbReference type="SAM" id="Phobius"/>
    </source>
</evidence>
<keyword evidence="4 6" id="KW-1133">Transmembrane helix</keyword>
<name>A0A1M5NEY9_9BURK</name>
<dbReference type="GO" id="GO:0022904">
    <property type="term" value="P:respiratory electron transport chain"/>
    <property type="evidence" value="ECO:0007669"/>
    <property type="project" value="InterPro"/>
</dbReference>
<comment type="subcellular location">
    <subcellularLocation>
        <location evidence="1">Cell membrane</location>
        <topology evidence="1">Multi-pass membrane protein</topology>
    </subcellularLocation>
</comment>
<evidence type="ECO:0000313" key="8">
    <source>
        <dbReference type="EMBL" id="SHG88035.1"/>
    </source>
</evidence>
<dbReference type="GO" id="GO:0005886">
    <property type="term" value="C:plasma membrane"/>
    <property type="evidence" value="ECO:0007669"/>
    <property type="project" value="UniProtKB-SubCell"/>
</dbReference>
<sequence length="243" mass="26406">MGAPRREPIAAAAMATNTVRIRVWDLPTRLFHWVLVCCVIGSYITVKLGGLWMDWHVWLGLVTLGLMAFRLVWGLVGPRYARFSQFLRGPAAAWRYLRGQSAHLAGHNPLGAYSVMALLLSIGFQAVSGLFANDDVLTSGPLAYLSDEWSSTLTGLHKLNEWVMIALIALHVAAILWYRLKRHQDLLGPMIHGDAEVAAEPGAPVQGAQDTWLVRLGAAALAAAIAAGVWWLTTLAPAGGAFY</sequence>
<keyword evidence="5 6" id="KW-0472">Membrane</keyword>
<dbReference type="InterPro" id="IPR016174">
    <property type="entry name" value="Di-haem_cyt_TM"/>
</dbReference>
<dbReference type="InterPro" id="IPR051542">
    <property type="entry name" value="Hydrogenase_cytochrome"/>
</dbReference>
<evidence type="ECO:0000256" key="2">
    <source>
        <dbReference type="ARBA" id="ARBA00022475"/>
    </source>
</evidence>
<accession>A0A1M5NEY9</accession>
<feature type="transmembrane region" description="Helical" evidence="6">
    <location>
        <begin position="162"/>
        <end position="180"/>
    </location>
</feature>
<evidence type="ECO:0000313" key="9">
    <source>
        <dbReference type="Proteomes" id="UP000184226"/>
    </source>
</evidence>
<dbReference type="Pfam" id="PF01292">
    <property type="entry name" value="Ni_hydr_CYTB"/>
    <property type="match status" value="1"/>
</dbReference>
<gene>
    <name evidence="8" type="ORF">SAMN04488135_101505</name>
</gene>